<dbReference type="Proteomes" id="UP000294599">
    <property type="component" value="Unassembled WGS sequence"/>
</dbReference>
<reference evidence="2 3" key="1">
    <citation type="submission" date="2019-03" db="EMBL/GenBank/DDBJ databases">
        <title>Genomic Encyclopedia of Type Strains, Phase IV (KMG-IV): sequencing the most valuable type-strain genomes for metagenomic binning, comparative biology and taxonomic classification.</title>
        <authorList>
            <person name="Goeker M."/>
        </authorList>
    </citation>
    <scope>NUCLEOTIDE SEQUENCE [LARGE SCALE GENOMIC DNA]</scope>
    <source>
        <strain evidence="2 3">DSM 21944</strain>
    </source>
</reference>
<keyword evidence="3" id="KW-1185">Reference proteome</keyword>
<organism evidence="2 3">
    <name type="scientific">Pseudofulvimonas gallinarii</name>
    <dbReference type="NCBI Taxonomy" id="634155"/>
    <lineage>
        <taxon>Bacteria</taxon>
        <taxon>Pseudomonadati</taxon>
        <taxon>Pseudomonadota</taxon>
        <taxon>Gammaproteobacteria</taxon>
        <taxon>Lysobacterales</taxon>
        <taxon>Rhodanobacteraceae</taxon>
        <taxon>Pseudofulvimonas</taxon>
    </lineage>
</organism>
<dbReference type="AlphaFoldDB" id="A0A4S3L048"/>
<dbReference type="RefSeq" id="WP_123521410.1">
    <property type="nucleotide sequence ID" value="NZ_JBHLWF010000031.1"/>
</dbReference>
<feature type="transmembrane region" description="Helical" evidence="1">
    <location>
        <begin position="115"/>
        <end position="132"/>
    </location>
</feature>
<evidence type="ECO:0000313" key="3">
    <source>
        <dbReference type="Proteomes" id="UP000294599"/>
    </source>
</evidence>
<keyword evidence="1" id="KW-0472">Membrane</keyword>
<protein>
    <submittedName>
        <fullName evidence="2">Uncharacterized protein</fullName>
    </submittedName>
</protein>
<dbReference type="OrthoDB" id="5955962at2"/>
<proteinExistence type="predicted"/>
<gene>
    <name evidence="2" type="ORF">EDC25_10617</name>
</gene>
<name>A0A4S3L048_9GAMM</name>
<keyword evidence="1" id="KW-0812">Transmembrane</keyword>
<evidence type="ECO:0000256" key="1">
    <source>
        <dbReference type="SAM" id="Phobius"/>
    </source>
</evidence>
<dbReference type="EMBL" id="SMAF01000006">
    <property type="protein sequence ID" value="TCS99179.1"/>
    <property type="molecule type" value="Genomic_DNA"/>
</dbReference>
<keyword evidence="1" id="KW-1133">Transmembrane helix</keyword>
<sequence length="136" mass="15053">MQVIYSTPRLENAERVAALLDEAAIANRVLYGPHHKKMPAWRATNYRQASDPGSWPRVMVLNNGDLPQARQVLRTAGLLPPAGFERNEDAVPALPYVLAPAAPAERRRWVTPGRVRTVLILTVLVLALLQFARSPA</sequence>
<accession>A0A4S3L048</accession>
<evidence type="ECO:0000313" key="2">
    <source>
        <dbReference type="EMBL" id="TCS99179.1"/>
    </source>
</evidence>
<comment type="caution">
    <text evidence="2">The sequence shown here is derived from an EMBL/GenBank/DDBJ whole genome shotgun (WGS) entry which is preliminary data.</text>
</comment>